<comment type="caution">
    <text evidence="8">The sequence shown here is derived from an EMBL/GenBank/DDBJ whole genome shotgun (WGS) entry which is preliminary data.</text>
</comment>
<evidence type="ECO:0000256" key="6">
    <source>
        <dbReference type="SAM" id="MobiDB-lite"/>
    </source>
</evidence>
<comment type="catalytic activity">
    <reaction evidence="1 5">
        <text>S-ubiquitinyl-[E2 ubiquitin-conjugating enzyme]-L-cysteine + [acceptor protein]-L-lysine = [E2 ubiquitin-conjugating enzyme]-L-cysteine + N(6)-ubiquitinyl-[acceptor protein]-L-lysine.</text>
        <dbReference type="EC" id="2.3.2.27"/>
    </reaction>
</comment>
<dbReference type="PANTHER" id="PTHR22849:SF132">
    <property type="entry name" value="E3 UBIQUITIN-PROTEIN LIGASE PUB23"/>
    <property type="match status" value="1"/>
</dbReference>
<accession>A0AAD7PYV7</accession>
<dbReference type="Pfam" id="PF04564">
    <property type="entry name" value="U-box"/>
    <property type="match status" value="1"/>
</dbReference>
<organism evidence="8 9">
    <name type="scientific">Quillaja saponaria</name>
    <name type="common">Soap bark tree</name>
    <dbReference type="NCBI Taxonomy" id="32244"/>
    <lineage>
        <taxon>Eukaryota</taxon>
        <taxon>Viridiplantae</taxon>
        <taxon>Streptophyta</taxon>
        <taxon>Embryophyta</taxon>
        <taxon>Tracheophyta</taxon>
        <taxon>Spermatophyta</taxon>
        <taxon>Magnoliopsida</taxon>
        <taxon>eudicotyledons</taxon>
        <taxon>Gunneridae</taxon>
        <taxon>Pentapetalae</taxon>
        <taxon>rosids</taxon>
        <taxon>fabids</taxon>
        <taxon>Fabales</taxon>
        <taxon>Quillajaceae</taxon>
        <taxon>Quillaja</taxon>
    </lineage>
</organism>
<evidence type="ECO:0000256" key="1">
    <source>
        <dbReference type="ARBA" id="ARBA00000900"/>
    </source>
</evidence>
<dbReference type="InterPro" id="IPR045210">
    <property type="entry name" value="RING-Ubox_PUB"/>
</dbReference>
<protein>
    <recommendedName>
        <fullName evidence="5 7">U-box domain-containing protein</fullName>
        <ecNumber evidence="5">2.3.2.27</ecNumber>
    </recommendedName>
    <alternativeName>
        <fullName evidence="5">RING-type E3 ubiquitin transferase PUB</fullName>
    </alternativeName>
</protein>
<evidence type="ECO:0000256" key="3">
    <source>
        <dbReference type="ARBA" id="ARBA00022679"/>
    </source>
</evidence>
<dbReference type="PANTHER" id="PTHR22849">
    <property type="entry name" value="WDSAM1 PROTEIN"/>
    <property type="match status" value="1"/>
</dbReference>
<dbReference type="GO" id="GO:0006952">
    <property type="term" value="P:defense response"/>
    <property type="evidence" value="ECO:0007669"/>
    <property type="project" value="UniProtKB-ARBA"/>
</dbReference>
<keyword evidence="9" id="KW-1185">Reference proteome</keyword>
<dbReference type="CDD" id="cd16664">
    <property type="entry name" value="RING-Ubox_PUB"/>
    <property type="match status" value="1"/>
</dbReference>
<keyword evidence="4 5" id="KW-0833">Ubl conjugation pathway</keyword>
<evidence type="ECO:0000313" key="8">
    <source>
        <dbReference type="EMBL" id="KAJ7971683.1"/>
    </source>
</evidence>
<dbReference type="GO" id="GO:0061630">
    <property type="term" value="F:ubiquitin protein ligase activity"/>
    <property type="evidence" value="ECO:0007669"/>
    <property type="project" value="UniProtKB-UniRule"/>
</dbReference>
<sequence length="124" mass="14179">MEEIDVPPFFLCPISLEIMKDPVTISTGITYDRESIEKWLFSGKNNSCPVTKQPLTESTDLTPNHTVRRLIQAWCTVNASHGVERIPTPKPPDQQNPNLQTPQRRFQIPTIANPMSPHTQNRRF</sequence>
<evidence type="ECO:0000256" key="5">
    <source>
        <dbReference type="RuleBase" id="RU369093"/>
    </source>
</evidence>
<gene>
    <name evidence="8" type="ORF">O6P43_009676</name>
</gene>
<dbReference type="Gene3D" id="3.30.40.10">
    <property type="entry name" value="Zinc/RING finger domain, C3HC4 (zinc finger)"/>
    <property type="match status" value="1"/>
</dbReference>
<dbReference type="FunFam" id="3.30.40.10:FF:000437">
    <property type="entry name" value="RING-type E3 ubiquitin transferase"/>
    <property type="match status" value="1"/>
</dbReference>
<keyword evidence="3 5" id="KW-0808">Transferase</keyword>
<evidence type="ECO:0000259" key="7">
    <source>
        <dbReference type="PROSITE" id="PS51698"/>
    </source>
</evidence>
<dbReference type="PROSITE" id="PS51698">
    <property type="entry name" value="U_BOX"/>
    <property type="match status" value="1"/>
</dbReference>
<dbReference type="InterPro" id="IPR013083">
    <property type="entry name" value="Znf_RING/FYVE/PHD"/>
</dbReference>
<dbReference type="EC" id="2.3.2.27" evidence="5"/>
<dbReference type="EMBL" id="JARAOO010000004">
    <property type="protein sequence ID" value="KAJ7971683.1"/>
    <property type="molecule type" value="Genomic_DNA"/>
</dbReference>
<comment type="function">
    <text evidence="5">Functions as an E3 ubiquitin ligase.</text>
</comment>
<dbReference type="GO" id="GO:0016567">
    <property type="term" value="P:protein ubiquitination"/>
    <property type="evidence" value="ECO:0007669"/>
    <property type="project" value="UniProtKB-UniRule"/>
</dbReference>
<dbReference type="Proteomes" id="UP001163823">
    <property type="component" value="Chromosome 4"/>
</dbReference>
<dbReference type="SMART" id="SM00504">
    <property type="entry name" value="Ubox"/>
    <property type="match status" value="1"/>
</dbReference>
<feature type="domain" description="U-box" evidence="7">
    <location>
        <begin position="5"/>
        <end position="81"/>
    </location>
</feature>
<evidence type="ECO:0000256" key="4">
    <source>
        <dbReference type="ARBA" id="ARBA00022786"/>
    </source>
</evidence>
<evidence type="ECO:0000313" key="9">
    <source>
        <dbReference type="Proteomes" id="UP001163823"/>
    </source>
</evidence>
<evidence type="ECO:0000256" key="2">
    <source>
        <dbReference type="ARBA" id="ARBA00004906"/>
    </source>
</evidence>
<reference evidence="8" key="1">
    <citation type="journal article" date="2023" name="Science">
        <title>Elucidation of the pathway for biosynthesis of saponin adjuvants from the soapbark tree.</title>
        <authorList>
            <person name="Reed J."/>
            <person name="Orme A."/>
            <person name="El-Demerdash A."/>
            <person name="Owen C."/>
            <person name="Martin L.B.B."/>
            <person name="Misra R.C."/>
            <person name="Kikuchi S."/>
            <person name="Rejzek M."/>
            <person name="Martin A.C."/>
            <person name="Harkess A."/>
            <person name="Leebens-Mack J."/>
            <person name="Louveau T."/>
            <person name="Stephenson M.J."/>
            <person name="Osbourn A."/>
        </authorList>
    </citation>
    <scope>NUCLEOTIDE SEQUENCE</scope>
    <source>
        <strain evidence="8">S10</strain>
    </source>
</reference>
<name>A0AAD7PYV7_QUISA</name>
<dbReference type="SUPFAM" id="SSF57850">
    <property type="entry name" value="RING/U-box"/>
    <property type="match status" value="1"/>
</dbReference>
<dbReference type="KEGG" id="qsa:O6P43_009676"/>
<dbReference type="InterPro" id="IPR045185">
    <property type="entry name" value="PUB22/23/24-like"/>
</dbReference>
<dbReference type="AlphaFoldDB" id="A0AAD7PYV7"/>
<comment type="pathway">
    <text evidence="2 5">Protein modification; protein ubiquitination.</text>
</comment>
<dbReference type="InterPro" id="IPR003613">
    <property type="entry name" value="Ubox_domain"/>
</dbReference>
<feature type="region of interest" description="Disordered" evidence="6">
    <location>
        <begin position="82"/>
        <end position="102"/>
    </location>
</feature>
<proteinExistence type="predicted"/>